<dbReference type="Proteomes" id="UP000077763">
    <property type="component" value="Unassembled WGS sequence"/>
</dbReference>
<dbReference type="EMBL" id="LUUH01000047">
    <property type="protein sequence ID" value="OAI04916.1"/>
    <property type="molecule type" value="Genomic_DNA"/>
</dbReference>
<proteinExistence type="predicted"/>
<comment type="caution">
    <text evidence="1">The sequence shown here is derived from an EMBL/GenBank/DDBJ whole genome shotgun (WGS) entry which is preliminary data.</text>
</comment>
<reference evidence="1 2" key="1">
    <citation type="submission" date="2016-03" db="EMBL/GenBank/DDBJ databases">
        <authorList>
            <person name="Ploux O."/>
        </authorList>
    </citation>
    <scope>NUCLEOTIDE SEQUENCE [LARGE SCALE GENOMIC DNA]</scope>
    <source>
        <strain evidence="1 2">R-45371</strain>
    </source>
</reference>
<accession>A0A177MGJ2</accession>
<dbReference type="AlphaFoldDB" id="A0A177MGJ2"/>
<evidence type="ECO:0000313" key="1">
    <source>
        <dbReference type="EMBL" id="OAI04916.1"/>
    </source>
</evidence>
<evidence type="ECO:0000313" key="2">
    <source>
        <dbReference type="Proteomes" id="UP000077763"/>
    </source>
</evidence>
<name>A0A177MGJ2_METMH</name>
<gene>
    <name evidence="1" type="ORF">A1353_12070</name>
</gene>
<protein>
    <submittedName>
        <fullName evidence="1">Carbohydrate-binding protein</fullName>
    </submittedName>
</protein>
<organism evidence="1 2">
    <name type="scientific">Methylomonas methanica</name>
    <dbReference type="NCBI Taxonomy" id="421"/>
    <lineage>
        <taxon>Bacteria</taxon>
        <taxon>Pseudomonadati</taxon>
        <taxon>Pseudomonadota</taxon>
        <taxon>Gammaproteobacteria</taxon>
        <taxon>Methylococcales</taxon>
        <taxon>Methylococcaceae</taxon>
        <taxon>Methylomonas</taxon>
    </lineage>
</organism>
<sequence>MQKRIIGDNRPDTASLTTPQLNLEELADVEVSSEDAEHPIEAALLNGFRGGWRAGMPGLQVIRLLFKQAQPVKCIQLDFLESAIARTQEYVVRISQDNGQSFNEIIRQHWNFNPQGCTVASEQHLVDLPAVSIIELHITPDINDSGVFASLEKMRVF</sequence>
<dbReference type="RefSeq" id="WP_064036505.1">
    <property type="nucleotide sequence ID" value="NZ_LUUH01000047.1"/>
</dbReference>